<dbReference type="VEuPathDB" id="FungiDB:PSTT_08086"/>
<feature type="compositionally biased region" description="Acidic residues" evidence="1">
    <location>
        <begin position="430"/>
        <end position="447"/>
    </location>
</feature>
<evidence type="ECO:0000313" key="3">
    <source>
        <dbReference type="Proteomes" id="UP000239156"/>
    </source>
</evidence>
<feature type="region of interest" description="Disordered" evidence="1">
    <location>
        <begin position="107"/>
        <end position="154"/>
    </location>
</feature>
<feature type="region of interest" description="Disordered" evidence="1">
    <location>
        <begin position="1"/>
        <end position="95"/>
    </location>
</feature>
<feature type="compositionally biased region" description="Low complexity" evidence="1">
    <location>
        <begin position="18"/>
        <end position="29"/>
    </location>
</feature>
<accession>A0A2S4VDT4</accession>
<dbReference type="EMBL" id="PKSL01000072">
    <property type="protein sequence ID" value="POW07657.1"/>
    <property type="molecule type" value="Genomic_DNA"/>
</dbReference>
<feature type="compositionally biased region" description="Basic and acidic residues" evidence="1">
    <location>
        <begin position="448"/>
        <end position="458"/>
    </location>
</feature>
<dbReference type="AlphaFoldDB" id="A0A2S4VDT4"/>
<dbReference type="SUPFAM" id="SSF53098">
    <property type="entry name" value="Ribonuclease H-like"/>
    <property type="match status" value="1"/>
</dbReference>
<evidence type="ECO:0000256" key="1">
    <source>
        <dbReference type="SAM" id="MobiDB-lite"/>
    </source>
</evidence>
<proteinExistence type="predicted"/>
<feature type="compositionally biased region" description="Polar residues" evidence="1">
    <location>
        <begin position="1"/>
        <end position="12"/>
    </location>
</feature>
<dbReference type="VEuPathDB" id="FungiDB:PSHT_14717"/>
<gene>
    <name evidence="2" type="ORF">PSTT_08086</name>
</gene>
<protein>
    <submittedName>
        <fullName evidence="2">Uncharacterized protein</fullName>
    </submittedName>
</protein>
<keyword evidence="3" id="KW-1185">Reference proteome</keyword>
<dbReference type="PANTHER" id="PTHR47501:SF5">
    <property type="entry name" value="HAT C-TERMINAL DIMERISATION DOMAIN-CONTAINING PROTEIN"/>
    <property type="match status" value="1"/>
</dbReference>
<feature type="region of interest" description="Disordered" evidence="1">
    <location>
        <begin position="427"/>
        <end position="469"/>
    </location>
</feature>
<evidence type="ECO:0000313" key="2">
    <source>
        <dbReference type="EMBL" id="POW07657.1"/>
    </source>
</evidence>
<reference evidence="2" key="1">
    <citation type="submission" date="2017-12" db="EMBL/GenBank/DDBJ databases">
        <title>Gene loss provides genomic basis for host adaptation in cereal stripe rust fungi.</title>
        <authorList>
            <person name="Xia C."/>
        </authorList>
    </citation>
    <scope>NUCLEOTIDE SEQUENCE [LARGE SCALE GENOMIC DNA]</scope>
    <source>
        <strain evidence="2">93-210</strain>
    </source>
</reference>
<name>A0A2S4VDT4_9BASI</name>
<dbReference type="Proteomes" id="UP000239156">
    <property type="component" value="Unassembled WGS sequence"/>
</dbReference>
<feature type="compositionally biased region" description="Polar residues" evidence="1">
    <location>
        <begin position="459"/>
        <end position="469"/>
    </location>
</feature>
<dbReference type="PANTHER" id="PTHR47501">
    <property type="entry name" value="TRANSPOSASE-RELATED"/>
    <property type="match status" value="1"/>
</dbReference>
<comment type="caution">
    <text evidence="2">The sequence shown here is derived from an EMBL/GenBank/DDBJ whole genome shotgun (WGS) entry which is preliminary data.</text>
</comment>
<dbReference type="InterPro" id="IPR012337">
    <property type="entry name" value="RNaseH-like_sf"/>
</dbReference>
<dbReference type="VEuPathDB" id="FungiDB:PSHT_11699"/>
<organism evidence="2 3">
    <name type="scientific">Puccinia striiformis</name>
    <dbReference type="NCBI Taxonomy" id="27350"/>
    <lineage>
        <taxon>Eukaryota</taxon>
        <taxon>Fungi</taxon>
        <taxon>Dikarya</taxon>
        <taxon>Basidiomycota</taxon>
        <taxon>Pucciniomycotina</taxon>
        <taxon>Pucciniomycetes</taxon>
        <taxon>Pucciniales</taxon>
        <taxon>Pucciniaceae</taxon>
        <taxon>Puccinia</taxon>
    </lineage>
</organism>
<sequence>MYRNGANSSGFCLTTALPTSRPPSRQSSRIVTPVKSHPNYVRTNNDTRRSLVNSSRMQKTAKKRKIQVVADTDDSDHSSDNSEEIPEGDSAAQSEANLDVEILDLAQDSDEENQKANKSKKPPTRGVAATGFDKVDVNGARNPTRKGRIPDTTSTYTKMGALHKRPAPGRYAAIKAGANLPVTLKEEAAAKTKKQSESGIMKKFIQVANFDNRTLNQLLVMWLIQSSLPWLRLTDRLLAISFGYARRGITLNSRTWAAAEAHRLYALKSKITLIHDVWTTKGNRQAFLGIIATYISDHWVFKVCHLALKYIAWTHKGKYLAVPMASIIMKSSIASKITQTTDSGSNNRTMTVEVDRLIVEKLRVDLNLASNHVRCFCHKIALILTAGLKAIDISTEGLTPEKQETLGFIPKLNAIVEEPEDQDVLAINSDSEEEDILEDGPDDSEGESDNKEPGRSQENHSNQNRTQEG</sequence>